<accession>A0A9P6CDP3</accession>
<evidence type="ECO:0000313" key="2">
    <source>
        <dbReference type="EMBL" id="KAF9462006.1"/>
    </source>
</evidence>
<dbReference type="Pfam" id="PF03134">
    <property type="entry name" value="TB2_DP1_HVA22"/>
    <property type="match status" value="1"/>
</dbReference>
<comment type="caution">
    <text evidence="2">The sequence shown here is derived from an EMBL/GenBank/DDBJ whole genome shotgun (WGS) entry which is preliminary data.</text>
</comment>
<evidence type="ECO:0000313" key="3">
    <source>
        <dbReference type="Proteomes" id="UP000807353"/>
    </source>
</evidence>
<keyword evidence="3" id="KW-1185">Reference proteome</keyword>
<evidence type="ECO:0000256" key="1">
    <source>
        <dbReference type="SAM" id="MobiDB-lite"/>
    </source>
</evidence>
<feature type="region of interest" description="Disordered" evidence="1">
    <location>
        <begin position="494"/>
        <end position="639"/>
    </location>
</feature>
<feature type="compositionally biased region" description="Basic and acidic residues" evidence="1">
    <location>
        <begin position="626"/>
        <end position="639"/>
    </location>
</feature>
<dbReference type="InterPro" id="IPR004345">
    <property type="entry name" value="TB2_DP1_HVA22"/>
</dbReference>
<proteinExistence type="predicted"/>
<gene>
    <name evidence="2" type="ORF">BDZ94DRAFT_1195247</name>
</gene>
<feature type="compositionally biased region" description="Polar residues" evidence="1">
    <location>
        <begin position="419"/>
        <end position="438"/>
    </location>
</feature>
<feature type="compositionally biased region" description="Low complexity" evidence="1">
    <location>
        <begin position="440"/>
        <end position="453"/>
    </location>
</feature>
<feature type="compositionally biased region" description="Polar residues" evidence="1">
    <location>
        <begin position="232"/>
        <end position="247"/>
    </location>
</feature>
<protein>
    <recommendedName>
        <fullName evidence="4">Receptor expression-enhancing protein</fullName>
    </recommendedName>
</protein>
<reference evidence="2" key="1">
    <citation type="submission" date="2020-11" db="EMBL/GenBank/DDBJ databases">
        <authorList>
            <consortium name="DOE Joint Genome Institute"/>
            <person name="Ahrendt S."/>
            <person name="Riley R."/>
            <person name="Andreopoulos W."/>
            <person name="Labutti K."/>
            <person name="Pangilinan J."/>
            <person name="Ruiz-Duenas F.J."/>
            <person name="Barrasa J.M."/>
            <person name="Sanchez-Garcia M."/>
            <person name="Camarero S."/>
            <person name="Miyauchi S."/>
            <person name="Serrano A."/>
            <person name="Linde D."/>
            <person name="Babiker R."/>
            <person name="Drula E."/>
            <person name="Ayuso-Fernandez I."/>
            <person name="Pacheco R."/>
            <person name="Padilla G."/>
            <person name="Ferreira P."/>
            <person name="Barriuso J."/>
            <person name="Kellner H."/>
            <person name="Castanera R."/>
            <person name="Alfaro M."/>
            <person name="Ramirez L."/>
            <person name="Pisabarro A.G."/>
            <person name="Kuo A."/>
            <person name="Tritt A."/>
            <person name="Lipzen A."/>
            <person name="He G."/>
            <person name="Yan M."/>
            <person name="Ng V."/>
            <person name="Cullen D."/>
            <person name="Martin F."/>
            <person name="Rosso M.-N."/>
            <person name="Henrissat B."/>
            <person name="Hibbett D."/>
            <person name="Martinez A.T."/>
            <person name="Grigoriev I.V."/>
        </authorList>
    </citation>
    <scope>NUCLEOTIDE SEQUENCE</scope>
    <source>
        <strain evidence="2">CBS 247.69</strain>
    </source>
</reference>
<feature type="compositionally biased region" description="Polar residues" evidence="1">
    <location>
        <begin position="309"/>
        <end position="320"/>
    </location>
</feature>
<feature type="region of interest" description="Disordered" evidence="1">
    <location>
        <begin position="419"/>
        <end position="453"/>
    </location>
</feature>
<dbReference type="EMBL" id="MU150276">
    <property type="protein sequence ID" value="KAF9462006.1"/>
    <property type="molecule type" value="Genomic_DNA"/>
</dbReference>
<name>A0A9P6CDP3_9AGAR</name>
<feature type="region of interest" description="Disordered" evidence="1">
    <location>
        <begin position="309"/>
        <end position="346"/>
    </location>
</feature>
<feature type="region of interest" description="Disordered" evidence="1">
    <location>
        <begin position="169"/>
        <end position="287"/>
    </location>
</feature>
<dbReference type="OrthoDB" id="434647at2759"/>
<organism evidence="2 3">
    <name type="scientific">Collybia nuda</name>
    <dbReference type="NCBI Taxonomy" id="64659"/>
    <lineage>
        <taxon>Eukaryota</taxon>
        <taxon>Fungi</taxon>
        <taxon>Dikarya</taxon>
        <taxon>Basidiomycota</taxon>
        <taxon>Agaricomycotina</taxon>
        <taxon>Agaricomycetes</taxon>
        <taxon>Agaricomycetidae</taxon>
        <taxon>Agaricales</taxon>
        <taxon>Tricholomatineae</taxon>
        <taxon>Clitocybaceae</taxon>
        <taxon>Collybia</taxon>
    </lineage>
</organism>
<dbReference type="AlphaFoldDB" id="A0A9P6CDP3"/>
<evidence type="ECO:0008006" key="4">
    <source>
        <dbReference type="Google" id="ProtNLM"/>
    </source>
</evidence>
<feature type="compositionally biased region" description="Polar residues" evidence="1">
    <location>
        <begin position="613"/>
        <end position="625"/>
    </location>
</feature>
<feature type="compositionally biased region" description="Basic residues" evidence="1">
    <location>
        <begin position="496"/>
        <end position="509"/>
    </location>
</feature>
<sequence length="639" mass="70593">MPLVVPILRLAMLFLNVYDSYKTLKFPPPSARNGGQPSQRAISQRKRDMKGCLAVWIVWSCVITYERLAEAIISIFIPFYDEFKSLALLFLIMTRARGAEPIFLHIIRPLLKPYTATLDICLDFVCMIGDIIFALVTLPLQPVLSWWQKSVSLYGGALDSEVESPVVESNPTALRIPPRTAEAQANSNALRIPRKVSSDQQPNGRQGGVQLGRQPQGNSVHYPRVIPDGLPNGTSSHEIWNPPASSYTEEDFPDDPNATIKSRKRPNVRDIFDLPRGTEETAREREEVEEWRQYPAFPSAYPPTPLVVSSSRLPDNTATPNAPVLSDISEDPPQEDFRESLLPPRKPLNPGFADGLSDEKFSFGVQNNNNLFDDIVVDVDSGTDDEGEDAFNITLQTPLPPSPLSRSHLRAVALQDRQASLTSSVGSRSTTLTTADNKSSLRTRSSIDSLSSASISMSELSPSVLGKKRPLPPMIEDHVKTRVLLMEEKALENNLHKKVPTKTATRKPRPLVPRNGPRRVQPLSPKAKILEGMSSSSDDAEDDSTSDPISPHIKRRKVLTPPRVVNARRSARTRVARDTIKAKSREVPSAPSRTSSRLHPASPTPMLSPPLTAHSSQSDFSSTNDRPLRPGGKELGKKK</sequence>
<dbReference type="Proteomes" id="UP000807353">
    <property type="component" value="Unassembled WGS sequence"/>
</dbReference>
<feature type="compositionally biased region" description="Basic and acidic residues" evidence="1">
    <location>
        <begin position="575"/>
        <end position="586"/>
    </location>
</feature>
<feature type="compositionally biased region" description="Basic and acidic residues" evidence="1">
    <location>
        <begin position="267"/>
        <end position="287"/>
    </location>
</feature>